<comment type="catalytic activity">
    <reaction evidence="7 8">
        <text>an N-acyl-L-alpha-aminoacyl-tRNA + H2O = an N-acyl-L-amino acid + a tRNA + H(+)</text>
        <dbReference type="Rhea" id="RHEA:54448"/>
        <dbReference type="Rhea" id="RHEA-COMP:10123"/>
        <dbReference type="Rhea" id="RHEA-COMP:13883"/>
        <dbReference type="ChEBI" id="CHEBI:15377"/>
        <dbReference type="ChEBI" id="CHEBI:15378"/>
        <dbReference type="ChEBI" id="CHEBI:59874"/>
        <dbReference type="ChEBI" id="CHEBI:78442"/>
        <dbReference type="ChEBI" id="CHEBI:138191"/>
        <dbReference type="EC" id="3.1.1.29"/>
    </reaction>
</comment>
<comment type="subunit">
    <text evidence="7">Monomer.</text>
</comment>
<evidence type="ECO:0000256" key="7">
    <source>
        <dbReference type="HAMAP-Rule" id="MF_00083"/>
    </source>
</evidence>
<feature type="binding site" evidence="7">
    <location>
        <position position="112"/>
    </location>
    <ligand>
        <name>tRNA</name>
        <dbReference type="ChEBI" id="CHEBI:17843"/>
    </ligand>
</feature>
<dbReference type="GO" id="GO:0006515">
    <property type="term" value="P:protein quality control for misfolded or incompletely synthesized proteins"/>
    <property type="evidence" value="ECO:0007669"/>
    <property type="project" value="UniProtKB-UniRule"/>
</dbReference>
<feature type="binding site" evidence="7">
    <location>
        <position position="64"/>
    </location>
    <ligand>
        <name>tRNA</name>
        <dbReference type="ChEBI" id="CHEBI:17843"/>
    </ligand>
</feature>
<dbReference type="InterPro" id="IPR036416">
    <property type="entry name" value="Pept_tRNA_hydro_sf"/>
</dbReference>
<evidence type="ECO:0000256" key="2">
    <source>
        <dbReference type="ARBA" id="ARBA00022555"/>
    </source>
</evidence>
<dbReference type="PROSITE" id="PS01195">
    <property type="entry name" value="PEPT_TRNA_HYDROL_1"/>
    <property type="match status" value="1"/>
</dbReference>
<evidence type="ECO:0000256" key="9">
    <source>
        <dbReference type="RuleBase" id="RU004320"/>
    </source>
</evidence>
<dbReference type="CDD" id="cd00462">
    <property type="entry name" value="PTH"/>
    <property type="match status" value="1"/>
</dbReference>
<reference evidence="10 11" key="1">
    <citation type="submission" date="2020-11" db="EMBL/GenBank/DDBJ databases">
        <title>Corynebacterium sp. MC1420.</title>
        <authorList>
            <person name="Zhou J."/>
        </authorList>
    </citation>
    <scope>NUCLEOTIDE SEQUENCE [LARGE SCALE GENOMIC DNA]</scope>
    <source>
        <strain evidence="10 11">MC1420</strain>
    </source>
</reference>
<dbReference type="RefSeq" id="WP_165002008.1">
    <property type="nucleotide sequence ID" value="NZ_CP064955.1"/>
</dbReference>
<dbReference type="NCBIfam" id="TIGR00447">
    <property type="entry name" value="pth"/>
    <property type="match status" value="1"/>
</dbReference>
<dbReference type="KEGG" id="cqn:G7Y29_03500"/>
<dbReference type="PANTHER" id="PTHR17224">
    <property type="entry name" value="PEPTIDYL-TRNA HYDROLASE"/>
    <property type="match status" value="1"/>
</dbReference>
<keyword evidence="7" id="KW-0963">Cytoplasm</keyword>
<dbReference type="Proteomes" id="UP000594586">
    <property type="component" value="Chromosome"/>
</dbReference>
<dbReference type="PANTHER" id="PTHR17224:SF1">
    <property type="entry name" value="PEPTIDYL-TRNA HYDROLASE"/>
    <property type="match status" value="1"/>
</dbReference>
<dbReference type="HAMAP" id="MF_00083">
    <property type="entry name" value="Pept_tRNA_hydro_bact"/>
    <property type="match status" value="1"/>
</dbReference>
<evidence type="ECO:0000313" key="11">
    <source>
        <dbReference type="Proteomes" id="UP000594586"/>
    </source>
</evidence>
<comment type="function">
    <text evidence="7">Catalyzes the release of premature peptidyl moieties from peptidyl-tRNA molecules trapped in stalled 50S ribosomal subunits, and thus maintains levels of free tRNAs and 50S ribosomes.</text>
</comment>
<evidence type="ECO:0000256" key="4">
    <source>
        <dbReference type="ARBA" id="ARBA00022884"/>
    </source>
</evidence>
<keyword evidence="11" id="KW-1185">Reference proteome</keyword>
<evidence type="ECO:0000256" key="3">
    <source>
        <dbReference type="ARBA" id="ARBA00022801"/>
    </source>
</evidence>
<accession>A0A7T0KNA9</accession>
<keyword evidence="3 7" id="KW-0378">Hydrolase</keyword>
<dbReference type="AlphaFoldDB" id="A0A7T0KNA9"/>
<comment type="subcellular location">
    <subcellularLocation>
        <location evidence="7">Cytoplasm</location>
    </subcellularLocation>
</comment>
<dbReference type="SUPFAM" id="SSF53178">
    <property type="entry name" value="Peptidyl-tRNA hydrolase-like"/>
    <property type="match status" value="1"/>
</dbReference>
<dbReference type="Pfam" id="PF01195">
    <property type="entry name" value="Pept_tRNA_hydro"/>
    <property type="match status" value="2"/>
</dbReference>
<evidence type="ECO:0000313" key="10">
    <source>
        <dbReference type="EMBL" id="QPK83871.1"/>
    </source>
</evidence>
<dbReference type="EC" id="3.1.1.29" evidence="1 7"/>
<proteinExistence type="inferred from homology"/>
<dbReference type="GO" id="GO:0004045">
    <property type="term" value="F:peptidyl-tRNA hydrolase activity"/>
    <property type="evidence" value="ECO:0007669"/>
    <property type="project" value="UniProtKB-UniRule"/>
</dbReference>
<keyword evidence="4 7" id="KW-0694">RNA-binding</keyword>
<comment type="similarity">
    <text evidence="5 7 9">Belongs to the PTH family.</text>
</comment>
<dbReference type="GO" id="GO:0072344">
    <property type="term" value="P:rescue of stalled ribosome"/>
    <property type="evidence" value="ECO:0007669"/>
    <property type="project" value="UniProtKB-UniRule"/>
</dbReference>
<evidence type="ECO:0000256" key="5">
    <source>
        <dbReference type="ARBA" id="ARBA00038063"/>
    </source>
</evidence>
<dbReference type="GO" id="GO:0000049">
    <property type="term" value="F:tRNA binding"/>
    <property type="evidence" value="ECO:0007669"/>
    <property type="project" value="UniProtKB-UniRule"/>
</dbReference>
<dbReference type="GO" id="GO:0005737">
    <property type="term" value="C:cytoplasm"/>
    <property type="evidence" value="ECO:0007669"/>
    <property type="project" value="UniProtKB-SubCell"/>
</dbReference>
<feature type="binding site" evidence="7">
    <location>
        <position position="33"/>
    </location>
    <ligand>
        <name>tRNA</name>
        <dbReference type="ChEBI" id="CHEBI:17843"/>
    </ligand>
</feature>
<evidence type="ECO:0000256" key="8">
    <source>
        <dbReference type="RuleBase" id="RU000673"/>
    </source>
</evidence>
<evidence type="ECO:0000256" key="1">
    <source>
        <dbReference type="ARBA" id="ARBA00013260"/>
    </source>
</evidence>
<dbReference type="InterPro" id="IPR001328">
    <property type="entry name" value="Pept_tRNA_hydro"/>
</dbReference>
<comment type="function">
    <text evidence="7">Hydrolyzes ribosome-free peptidyl-tRNAs (with 1 or more amino acids incorporated), which drop off the ribosome during protein synthesis, or as a result of ribosome stalling.</text>
</comment>
<feature type="active site" description="Proton acceptor" evidence="7">
    <location>
        <position position="38"/>
    </location>
</feature>
<gene>
    <name evidence="7" type="primary">pth</name>
    <name evidence="10" type="ORF">G7Y29_03500</name>
</gene>
<protein>
    <recommendedName>
        <fullName evidence="6 7">Peptidyl-tRNA hydrolase</fullName>
        <shortName evidence="7">Pth</shortName>
        <ecNumber evidence="1 7">3.1.1.29</ecNumber>
    </recommendedName>
</protein>
<name>A0A7T0KNA9_9CORY</name>
<feature type="site" description="Discriminates between blocked and unblocked aminoacyl-tRNA" evidence="7">
    <location>
        <position position="28"/>
    </location>
</feature>
<dbReference type="EMBL" id="CP064955">
    <property type="protein sequence ID" value="QPK83871.1"/>
    <property type="molecule type" value="Genomic_DNA"/>
</dbReference>
<feature type="binding site" evidence="7">
    <location>
        <position position="66"/>
    </location>
    <ligand>
        <name>tRNA</name>
        <dbReference type="ChEBI" id="CHEBI:17843"/>
    </ligand>
</feature>
<dbReference type="InterPro" id="IPR018171">
    <property type="entry name" value="Pept_tRNA_hydro_CS"/>
</dbReference>
<feature type="site" description="Stabilizes the basic form of H active site to accept a proton" evidence="7">
    <location>
        <position position="91"/>
    </location>
</feature>
<organism evidence="10 11">
    <name type="scientific">Corynebacterium qintianiae</name>
    <dbReference type="NCBI Taxonomy" id="2709392"/>
    <lineage>
        <taxon>Bacteria</taxon>
        <taxon>Bacillati</taxon>
        <taxon>Actinomycetota</taxon>
        <taxon>Actinomycetes</taxon>
        <taxon>Mycobacteriales</taxon>
        <taxon>Corynebacteriaceae</taxon>
        <taxon>Corynebacterium</taxon>
    </lineage>
</organism>
<keyword evidence="2 7" id="KW-0820">tRNA-binding</keyword>
<evidence type="ECO:0000256" key="6">
    <source>
        <dbReference type="ARBA" id="ARBA00050038"/>
    </source>
</evidence>
<sequence>MLSFLKNLFTRPANPTGSAEWLVVGLGNPGPEYAATRHNVGYMVVDELSNDKLQGVALMKPSTYMNSSGEDVAPAAKRLDVAPERIIVCHDELDLPRGAVKLKLGGNENGHNGLKSLTDHLGTRDYLRVRIGIGRPPAGTTVPDYVLSPVEGDISEQIRLAAEAVRLIVAEGLARAQHEIHSR</sequence>
<dbReference type="Gene3D" id="3.40.50.1470">
    <property type="entry name" value="Peptidyl-tRNA hydrolase"/>
    <property type="match status" value="1"/>
</dbReference>